<dbReference type="InterPro" id="IPR000326">
    <property type="entry name" value="PAP2/HPO"/>
</dbReference>
<evidence type="ECO:0000256" key="8">
    <source>
        <dbReference type="SAM" id="Phobius"/>
    </source>
</evidence>
<dbReference type="PANTHER" id="PTHR14969:SF28">
    <property type="entry name" value="DIHYDROSPHINGOSINE 1-PHOSPHATE PHOSPHATASE LCB3-RELATED"/>
    <property type="match status" value="1"/>
</dbReference>
<evidence type="ECO:0000259" key="9">
    <source>
        <dbReference type="SMART" id="SM00014"/>
    </source>
</evidence>
<keyword evidence="5 8" id="KW-1133">Transmembrane helix</keyword>
<dbReference type="AlphaFoldDB" id="A0A2H8TT34"/>
<dbReference type="PANTHER" id="PTHR14969">
    <property type="entry name" value="SPHINGOSINE-1-PHOSPHATE PHOSPHOHYDROLASE"/>
    <property type="match status" value="1"/>
</dbReference>
<evidence type="ECO:0000256" key="6">
    <source>
        <dbReference type="ARBA" id="ARBA00023136"/>
    </source>
</evidence>
<comment type="subcellular location">
    <subcellularLocation>
        <location evidence="1">Endoplasmic reticulum membrane</location>
        <topology evidence="1">Multi-pass membrane protein</topology>
    </subcellularLocation>
</comment>
<accession>A0A2H8TT34</accession>
<keyword evidence="4" id="KW-0256">Endoplasmic reticulum</keyword>
<keyword evidence="6 8" id="KW-0472">Membrane</keyword>
<feature type="transmembrane region" description="Helical" evidence="8">
    <location>
        <begin position="169"/>
        <end position="190"/>
    </location>
</feature>
<dbReference type="SMART" id="SM00014">
    <property type="entry name" value="acidPPc"/>
    <property type="match status" value="1"/>
</dbReference>
<organism evidence="10">
    <name type="scientific">Melanaphis sacchari</name>
    <dbReference type="NCBI Taxonomy" id="742174"/>
    <lineage>
        <taxon>Eukaryota</taxon>
        <taxon>Metazoa</taxon>
        <taxon>Ecdysozoa</taxon>
        <taxon>Arthropoda</taxon>
        <taxon>Hexapoda</taxon>
        <taxon>Insecta</taxon>
        <taxon>Pterygota</taxon>
        <taxon>Neoptera</taxon>
        <taxon>Paraneoptera</taxon>
        <taxon>Hemiptera</taxon>
        <taxon>Sternorrhyncha</taxon>
        <taxon>Aphidomorpha</taxon>
        <taxon>Aphidoidea</taxon>
        <taxon>Aphididae</taxon>
        <taxon>Aphidini</taxon>
        <taxon>Melanaphis</taxon>
    </lineage>
</organism>
<dbReference type="Gene3D" id="1.20.144.10">
    <property type="entry name" value="Phosphatidic acid phosphatase type 2/haloperoxidase"/>
    <property type="match status" value="1"/>
</dbReference>
<dbReference type="CDD" id="cd03388">
    <property type="entry name" value="PAP2_SPPase1"/>
    <property type="match status" value="1"/>
</dbReference>
<dbReference type="GO" id="GO:0005789">
    <property type="term" value="C:endoplasmic reticulum membrane"/>
    <property type="evidence" value="ECO:0007669"/>
    <property type="project" value="UniProtKB-SubCell"/>
</dbReference>
<comment type="similarity">
    <text evidence="7">Belongs to the type 2 lipid phosphate phosphatase family.</text>
</comment>
<dbReference type="GO" id="GO:0006670">
    <property type="term" value="P:sphingosine metabolic process"/>
    <property type="evidence" value="ECO:0007669"/>
    <property type="project" value="TreeGrafter"/>
</dbReference>
<feature type="transmembrane region" description="Helical" evidence="8">
    <location>
        <begin position="67"/>
        <end position="92"/>
    </location>
</feature>
<keyword evidence="2 8" id="KW-0812">Transmembrane</keyword>
<evidence type="ECO:0000313" key="10">
    <source>
        <dbReference type="EMBL" id="MBW17099.1"/>
    </source>
</evidence>
<protein>
    <submittedName>
        <fullName evidence="10">Sphingosine-1-phosphate phosphatase 2</fullName>
    </submittedName>
</protein>
<dbReference type="SUPFAM" id="SSF48317">
    <property type="entry name" value="Acid phosphatase/Vanadium-dependent haloperoxidase"/>
    <property type="match status" value="1"/>
</dbReference>
<sequence>MDTVKVCVDYLKDPELVARFQRLFGVIRYDSSDNDTTVPSLDNSESKTNNESTVLKLNPIDHVTNKFWYYLFLSCTYLGDEIGYAIVIPFLIWNVDSAVARKMVLVWAVVMYIGQSIKDIVKWPRPQSPPVIRLQTKWSIEYGMPSTHAIISIVLPFPVFYYISNRYTIDYNVGIAMVFLWCMMISLSRLYLGMHTVLDVIAGLILATILLIPFVPLADVLDRYLMSSNWTPLIFIIVSVRLILIYPTSDQWTPTKGDTTLILASCAGLSTGGWLNIKLGIQDDIRAMNPIINDSISWLSINDLSVIVIRSGLGYGCIILLFLIIKYFLCVIDKILIKSGMKIFDDVLKRHIPLIDITYKYLTFYFVSFNILVLIPFLQKLLFVSRESFYHEAK</sequence>
<proteinExistence type="inferred from homology"/>
<feature type="transmembrane region" description="Helical" evidence="8">
    <location>
        <begin position="358"/>
        <end position="378"/>
    </location>
</feature>
<reference evidence="10" key="1">
    <citation type="submission" date="2017-10" db="EMBL/GenBank/DDBJ databases">
        <title>Transcriptome Assembly of Sugarcane Aphid Adults.</title>
        <authorList>
            <person name="Scully E.D."/>
            <person name="Palmer N.A."/>
            <person name="Geib S.M."/>
            <person name="Sarath G."/>
            <person name="Sattler S.E."/>
        </authorList>
    </citation>
    <scope>NUCLEOTIDE SEQUENCE</scope>
    <source>
        <tissue evidence="10">Whole body</tissue>
    </source>
</reference>
<feature type="domain" description="Phosphatidic acid phosphatase type 2/haloperoxidase" evidence="9">
    <location>
        <begin position="100"/>
        <end position="215"/>
    </location>
</feature>
<feature type="transmembrane region" description="Helical" evidence="8">
    <location>
        <begin position="313"/>
        <end position="337"/>
    </location>
</feature>
<dbReference type="OrthoDB" id="301434at2759"/>
<evidence type="ECO:0000256" key="2">
    <source>
        <dbReference type="ARBA" id="ARBA00022692"/>
    </source>
</evidence>
<feature type="transmembrane region" description="Helical" evidence="8">
    <location>
        <begin position="142"/>
        <end position="163"/>
    </location>
</feature>
<gene>
    <name evidence="10" type="primary">SGPP2_0</name>
</gene>
<evidence type="ECO:0000256" key="7">
    <source>
        <dbReference type="ARBA" id="ARBA00038324"/>
    </source>
</evidence>
<evidence type="ECO:0000256" key="5">
    <source>
        <dbReference type="ARBA" id="ARBA00022989"/>
    </source>
</evidence>
<evidence type="ECO:0000256" key="4">
    <source>
        <dbReference type="ARBA" id="ARBA00022824"/>
    </source>
</evidence>
<feature type="transmembrane region" description="Helical" evidence="8">
    <location>
        <begin position="230"/>
        <end position="248"/>
    </location>
</feature>
<name>A0A2H8TT34_9HEMI</name>
<feature type="transmembrane region" description="Helical" evidence="8">
    <location>
        <begin position="197"/>
        <end position="218"/>
    </location>
</feature>
<evidence type="ECO:0000256" key="1">
    <source>
        <dbReference type="ARBA" id="ARBA00004477"/>
    </source>
</evidence>
<dbReference type="EMBL" id="GFXV01005294">
    <property type="protein sequence ID" value="MBW17099.1"/>
    <property type="molecule type" value="Transcribed_RNA"/>
</dbReference>
<dbReference type="Pfam" id="PF01569">
    <property type="entry name" value="PAP2"/>
    <property type="match status" value="1"/>
</dbReference>
<evidence type="ECO:0000256" key="3">
    <source>
        <dbReference type="ARBA" id="ARBA00022801"/>
    </source>
</evidence>
<keyword evidence="3" id="KW-0378">Hydrolase</keyword>
<dbReference type="GO" id="GO:0042392">
    <property type="term" value="F:sphingosine-1-phosphate phosphatase activity"/>
    <property type="evidence" value="ECO:0007669"/>
    <property type="project" value="TreeGrafter"/>
</dbReference>
<dbReference type="InterPro" id="IPR036938">
    <property type="entry name" value="PAP2/HPO_sf"/>
</dbReference>